<accession>A0A9P9WEP1</accession>
<dbReference type="GO" id="GO:0001732">
    <property type="term" value="P:formation of cytoplasmic translation initiation complex"/>
    <property type="evidence" value="ECO:0007669"/>
    <property type="project" value="UniProtKB-UniRule"/>
</dbReference>
<reference evidence="8" key="1">
    <citation type="submission" date="2021-03" db="EMBL/GenBank/DDBJ databases">
        <title>Revisited historic fungal species revealed as producer of novel bioactive compounds through whole genome sequencing and comparative genomics.</title>
        <authorList>
            <person name="Vignolle G.A."/>
            <person name="Hochenegger N."/>
            <person name="Mach R.L."/>
            <person name="Mach-Aigner A.R."/>
            <person name="Javad Rahimi M."/>
            <person name="Salim K.A."/>
            <person name="Chan C.M."/>
            <person name="Lim L.B.L."/>
            <person name="Cai F."/>
            <person name="Druzhinina I.S."/>
            <person name="U'Ren J.M."/>
            <person name="Derntl C."/>
        </authorList>
    </citation>
    <scope>NUCLEOTIDE SEQUENCE</scope>
    <source>
        <strain evidence="8">TUCIM 5799</strain>
    </source>
</reference>
<evidence type="ECO:0000256" key="5">
    <source>
        <dbReference type="HAMAP-Rule" id="MF_03012"/>
    </source>
</evidence>
<keyword evidence="3 5" id="KW-0396">Initiation factor</keyword>
<dbReference type="EMBL" id="JAFIMR010000033">
    <property type="protein sequence ID" value="KAI1859752.1"/>
    <property type="molecule type" value="Genomic_DNA"/>
</dbReference>
<dbReference type="InterPro" id="IPR040750">
    <property type="entry name" value="eIF3m_C_helix"/>
</dbReference>
<dbReference type="OrthoDB" id="10267031at2759"/>
<comment type="similarity">
    <text evidence="1">Belongs to the CSN7/EIF3M family. CSN7 subfamily.</text>
</comment>
<comment type="caution">
    <text evidence="8">The sequence shown here is derived from an EMBL/GenBank/DDBJ whole genome shotgun (WGS) entry which is preliminary data.</text>
</comment>
<feature type="region of interest" description="Disordered" evidence="6">
    <location>
        <begin position="458"/>
        <end position="509"/>
    </location>
</feature>
<feature type="domain" description="PCI" evidence="7">
    <location>
        <begin position="253"/>
        <end position="422"/>
    </location>
</feature>
<keyword evidence="2 5" id="KW-0963">Cytoplasm</keyword>
<comment type="function">
    <text evidence="5">Component of the eukaryotic translation initiation factor 3 (eIF-3) complex, which is involved in protein synthesis of a specialized repertoire of mRNAs and, together with other initiation factors, stimulates binding of mRNA and methionyl-tRNAi to the 40S ribosome. The eIF-3 complex specifically targets and initiates translation of a subset of mRNAs involved in cell proliferation.</text>
</comment>
<dbReference type="PANTHER" id="PTHR15350">
    <property type="entry name" value="COP9 SIGNALOSOME COMPLEX SUBUNIT 7/DENDRITIC CELL PROTEIN GA17"/>
    <property type="match status" value="1"/>
</dbReference>
<name>A0A9P9WEP1_9PEZI</name>
<dbReference type="Pfam" id="PF01399">
    <property type="entry name" value="PCI"/>
    <property type="match status" value="1"/>
</dbReference>
<dbReference type="SMART" id="SM00088">
    <property type="entry name" value="PINT"/>
    <property type="match status" value="1"/>
</dbReference>
<evidence type="ECO:0000256" key="2">
    <source>
        <dbReference type="ARBA" id="ARBA00022490"/>
    </source>
</evidence>
<evidence type="ECO:0000259" key="7">
    <source>
        <dbReference type="PROSITE" id="PS50250"/>
    </source>
</evidence>
<evidence type="ECO:0000256" key="6">
    <source>
        <dbReference type="SAM" id="MobiDB-lite"/>
    </source>
</evidence>
<comment type="subunit">
    <text evidence="5">Component of the eukaryotic translation initiation factor 3 (eIF-3) complex.</text>
</comment>
<dbReference type="HAMAP" id="MF_03012">
    <property type="entry name" value="eIF3m"/>
    <property type="match status" value="1"/>
</dbReference>
<dbReference type="InterPro" id="IPR027528">
    <property type="entry name" value="eIF3m"/>
</dbReference>
<dbReference type="Pfam" id="PF18005">
    <property type="entry name" value="eIF3m_C_helix"/>
    <property type="match status" value="1"/>
</dbReference>
<protein>
    <recommendedName>
        <fullName evidence="5">Eukaryotic translation initiation factor 3 subunit M</fullName>
        <shortName evidence="5">eIF3m</shortName>
    </recommendedName>
</protein>
<dbReference type="PANTHER" id="PTHR15350:SF2">
    <property type="entry name" value="EUKARYOTIC TRANSLATION INITIATION FACTOR 3 SUBUNIT M"/>
    <property type="match status" value="1"/>
</dbReference>
<dbReference type="InterPro" id="IPR045237">
    <property type="entry name" value="COPS7/eIF3m"/>
</dbReference>
<dbReference type="InterPro" id="IPR000717">
    <property type="entry name" value="PCI_dom"/>
</dbReference>
<evidence type="ECO:0000313" key="9">
    <source>
        <dbReference type="Proteomes" id="UP000829685"/>
    </source>
</evidence>
<proteinExistence type="inferred from homology"/>
<evidence type="ECO:0000256" key="4">
    <source>
        <dbReference type="ARBA" id="ARBA00022917"/>
    </source>
</evidence>
<comment type="subcellular location">
    <subcellularLocation>
        <location evidence="5">Cytoplasm</location>
    </subcellularLocation>
</comment>
<dbReference type="PROSITE" id="PS50250">
    <property type="entry name" value="PCI"/>
    <property type="match status" value="1"/>
</dbReference>
<dbReference type="GO" id="GO:0071541">
    <property type="term" value="C:eukaryotic translation initiation factor 3 complex, eIF3m"/>
    <property type="evidence" value="ECO:0007669"/>
    <property type="project" value="UniProtKB-UniRule"/>
</dbReference>
<keyword evidence="4 5" id="KW-0648">Protein biosynthesis</keyword>
<evidence type="ECO:0000256" key="1">
    <source>
        <dbReference type="ARBA" id="ARBA00008482"/>
    </source>
</evidence>
<evidence type="ECO:0000256" key="3">
    <source>
        <dbReference type="ARBA" id="ARBA00022540"/>
    </source>
</evidence>
<dbReference type="GO" id="GO:0016282">
    <property type="term" value="C:eukaryotic 43S preinitiation complex"/>
    <property type="evidence" value="ECO:0007669"/>
    <property type="project" value="UniProtKB-UniRule"/>
</dbReference>
<feature type="compositionally biased region" description="Basic and acidic residues" evidence="6">
    <location>
        <begin position="49"/>
        <end position="67"/>
    </location>
</feature>
<comment type="similarity">
    <text evidence="5">Belongs to the eIF-3 subunit M family.</text>
</comment>
<organism evidence="8 9">
    <name type="scientific">Neoarthrinium moseri</name>
    <dbReference type="NCBI Taxonomy" id="1658444"/>
    <lineage>
        <taxon>Eukaryota</taxon>
        <taxon>Fungi</taxon>
        <taxon>Dikarya</taxon>
        <taxon>Ascomycota</taxon>
        <taxon>Pezizomycotina</taxon>
        <taxon>Sordariomycetes</taxon>
        <taxon>Xylariomycetidae</taxon>
        <taxon>Amphisphaeriales</taxon>
        <taxon>Apiosporaceae</taxon>
        <taxon>Neoarthrinium</taxon>
    </lineage>
</organism>
<dbReference type="GO" id="GO:0003743">
    <property type="term" value="F:translation initiation factor activity"/>
    <property type="evidence" value="ECO:0007669"/>
    <property type="project" value="UniProtKB-UniRule"/>
</dbReference>
<feature type="compositionally biased region" description="Basic and acidic residues" evidence="6">
    <location>
        <begin position="499"/>
        <end position="509"/>
    </location>
</feature>
<evidence type="ECO:0000313" key="8">
    <source>
        <dbReference type="EMBL" id="KAI1859752.1"/>
    </source>
</evidence>
<gene>
    <name evidence="8" type="ORF">JX265_010201</name>
</gene>
<sequence>MTAGRRRWCKALLLRLPGINSVHRQKLQRDQDKAAFYARHSAYEVPSPPDHDAHDRRDPHPHPRDPHLRYSDYLDLILQRVDDELGRHHGRREMADYLNVGQDVKPLIEKDQQDEILKKLIIASAALNMVPEREFTASYNLLVYLVLQSKNPNMFLSRVCDNLVKPVTSSPQNGPGLALGTLTNIFNMLKPDDETRYHVFSAIVRFTKLNGLFDQLKKYLPKLESWVQEWDIDEEDERKLYEAVAEAASDAGDDELSYEYVLKAVRTFDDEDNKTEEAQRLTLRALKAALLSPTHYDFSDLLGVPAVSALQETQPVYYDLLMVFAEKDLEDYKQFDEEHEGWIEKEKLDADKLFRKMRLLTFASLAAAESKSREIPYAKISAALQIPDEEIEMWTIDIIRAGLVEGKLSQRQKVFLVHRAWYRVFGEKQWRELSDRVDGWTSTLKDVAAALRREQAAVESARKREQEELERKLAGAGIEDRPQRGGRRGGAGGAGGDRPPPKPRTDDDD</sequence>
<dbReference type="Proteomes" id="UP000829685">
    <property type="component" value="Unassembled WGS sequence"/>
</dbReference>
<dbReference type="AlphaFoldDB" id="A0A9P9WEP1"/>
<keyword evidence="9" id="KW-1185">Reference proteome</keyword>
<feature type="region of interest" description="Disordered" evidence="6">
    <location>
        <begin position="43"/>
        <end position="67"/>
    </location>
</feature>
<dbReference type="GO" id="GO:0033290">
    <property type="term" value="C:eukaryotic 48S preinitiation complex"/>
    <property type="evidence" value="ECO:0007669"/>
    <property type="project" value="UniProtKB-UniRule"/>
</dbReference>
<feature type="compositionally biased region" description="Basic and acidic residues" evidence="6">
    <location>
        <begin position="458"/>
        <end position="483"/>
    </location>
</feature>